<dbReference type="STRING" id="411467.BACCAP_04124"/>
<comment type="caution">
    <text evidence="3">The sequence shown here is derived from an EMBL/GenBank/DDBJ whole genome shotgun (WGS) entry which is preliminary data.</text>
</comment>
<keyword evidence="1" id="KW-0472">Membrane</keyword>
<dbReference type="InterPro" id="IPR036465">
    <property type="entry name" value="vWFA_dom_sf"/>
</dbReference>
<evidence type="ECO:0000256" key="2">
    <source>
        <dbReference type="SAM" id="SignalP"/>
    </source>
</evidence>
<protein>
    <recommendedName>
        <fullName evidence="5">von Willebrand factor type A domain protein</fullName>
    </recommendedName>
</protein>
<feature type="transmembrane region" description="Helical" evidence="1">
    <location>
        <begin position="681"/>
        <end position="703"/>
    </location>
</feature>
<evidence type="ECO:0000313" key="4">
    <source>
        <dbReference type="Proteomes" id="UP000003639"/>
    </source>
</evidence>
<dbReference type="EMBL" id="AAXG02000044">
    <property type="protein sequence ID" value="EDM98096.1"/>
    <property type="molecule type" value="Genomic_DNA"/>
</dbReference>
<keyword evidence="1" id="KW-0812">Transmembrane</keyword>
<dbReference type="Proteomes" id="UP000003639">
    <property type="component" value="Unassembled WGS sequence"/>
</dbReference>
<dbReference type="RefSeq" id="WP_006574601.1">
    <property type="nucleotide sequence ID" value="NZ_AAXG02000044.1"/>
</dbReference>
<reference evidence="3 4" key="2">
    <citation type="submission" date="2007-06" db="EMBL/GenBank/DDBJ databases">
        <title>Draft genome sequence of Pseudoflavonifractor capillosus ATCC 29799.</title>
        <authorList>
            <person name="Sudarsanam P."/>
            <person name="Ley R."/>
            <person name="Guruge J."/>
            <person name="Turnbaugh P.J."/>
            <person name="Mahowald M."/>
            <person name="Liep D."/>
            <person name="Gordon J."/>
        </authorList>
    </citation>
    <scope>NUCLEOTIDE SEQUENCE [LARGE SCALE GENOMIC DNA]</scope>
    <source>
        <strain evidence="3 4">ATCC 29799</strain>
    </source>
</reference>
<evidence type="ECO:0000256" key="1">
    <source>
        <dbReference type="SAM" id="Phobius"/>
    </source>
</evidence>
<dbReference type="eggNOG" id="ENOG5033Y9Y">
    <property type="taxonomic scope" value="Bacteria"/>
</dbReference>
<dbReference type="SUPFAM" id="SSF53300">
    <property type="entry name" value="vWA-like"/>
    <property type="match status" value="1"/>
</dbReference>
<accession>A6P0V8</accession>
<proteinExistence type="predicted"/>
<gene>
    <name evidence="3" type="ORF">BACCAP_04124</name>
</gene>
<keyword evidence="4" id="KW-1185">Reference proteome</keyword>
<feature type="chain" id="PRO_5002700955" description="von Willebrand factor type A domain protein" evidence="2">
    <location>
        <begin position="36"/>
        <end position="861"/>
    </location>
</feature>
<reference evidence="3 4" key="1">
    <citation type="submission" date="2007-04" db="EMBL/GenBank/DDBJ databases">
        <authorList>
            <person name="Fulton L."/>
            <person name="Clifton S."/>
            <person name="Fulton B."/>
            <person name="Xu J."/>
            <person name="Minx P."/>
            <person name="Pepin K.H."/>
            <person name="Johnson M."/>
            <person name="Thiruvilangam P."/>
            <person name="Bhonagiri V."/>
            <person name="Nash W.E."/>
            <person name="Mardis E.R."/>
            <person name="Wilson R.K."/>
        </authorList>
    </citation>
    <scope>NUCLEOTIDE SEQUENCE [LARGE SCALE GENOMIC DNA]</scope>
    <source>
        <strain evidence="3 4">ATCC 29799</strain>
    </source>
</reference>
<evidence type="ECO:0000313" key="3">
    <source>
        <dbReference type="EMBL" id="EDM98096.1"/>
    </source>
</evidence>
<keyword evidence="1" id="KW-1133">Transmembrane helix</keyword>
<organism evidence="3 4">
    <name type="scientific">Pseudoflavonifractor capillosus ATCC 29799</name>
    <dbReference type="NCBI Taxonomy" id="411467"/>
    <lineage>
        <taxon>Bacteria</taxon>
        <taxon>Bacillati</taxon>
        <taxon>Bacillota</taxon>
        <taxon>Clostridia</taxon>
        <taxon>Eubacteriales</taxon>
        <taxon>Oscillospiraceae</taxon>
        <taxon>Pseudoflavonifractor</taxon>
    </lineage>
</organism>
<dbReference type="AlphaFoldDB" id="A6P0V8"/>
<sequence length="861" mass="91427">MSKTTRFRFKALTRRLLSMLLVLVLGFATASGALAAGGTKNTVSRSIAIVFDNSGSMYMQGNKAWCRATYAIEVFASMMNVGDVLRVYPMYPVTSQGQDYSSLNPVSVSGGGDISVIRDIYTPHAGDTPIETIGDAYASLQQSTADEKWLIVLTDGDEFYENNEGLGYATSTRLSQVLTGCTQEANVLYLGIGAVAVMPQVSAPEGRLYYADQAVSSSDVLSKLTDMCNMIFGRDKLAEAGSTFSFDVSMKKLILFVQGSGISGVTLKDSSGASVGAPSLEYSPRYSEQGAGSGLGYSTFGVDTSLSGYIAIYDTGLDAGSYTLGYSGDVSNVSIYYEPDVDLVANLTDENGGTVSASSELYPGTYYINYGLADRDGNLTTSPLLGSTSYKVTYSINGEEKTAASDQSGRIALELQEGDVLDGRISVTYLSGYSITKDSSQLGWPQGGFHISARPVGALELRVSGGASSYPLSQLEEFPYNVQLLYNGTPLTGQALERATLSAVLEGGNAGCTAVPGDDGYTVALNYAGSAAETACGTYTLRLQASYTDEYGVTVQSQENVLSFAVEDDGLPLSMEIEGSGYYVISDLAEDESLRAVLSLGGAPLTDQQLDAACVTVEGDGLSFQIEPLYGQSAYAVRIVGDGAAVPGKYNLRFHAVSSDQIGREITADAAKKVELSTYPLWLRFLIFFLVLFLIVALILFYLSRKILPKKIALNSAQTLFTVNGDVVQGLAKCTFTGSGKKQGSLLVNTPPYSGSPLVKGGFTLRLQAVSPRRLKSARRRALVTQVIPVNAAALTSLSIGTHTMTRSEESGEVFWTFDGKPIPGPSAPAKFEIGGKPSCVFVGETITGDSFTLTVQLQFK</sequence>
<keyword evidence="2" id="KW-0732">Signal</keyword>
<dbReference type="OrthoDB" id="5098057at2"/>
<dbReference type="Gene3D" id="3.40.50.410">
    <property type="entry name" value="von Willebrand factor, type A domain"/>
    <property type="match status" value="1"/>
</dbReference>
<feature type="signal peptide" evidence="2">
    <location>
        <begin position="1"/>
        <end position="35"/>
    </location>
</feature>
<name>A6P0V8_9FIRM</name>
<evidence type="ECO:0008006" key="5">
    <source>
        <dbReference type="Google" id="ProtNLM"/>
    </source>
</evidence>